<evidence type="ECO:0000313" key="2">
    <source>
        <dbReference type="Proteomes" id="UP001282474"/>
    </source>
</evidence>
<dbReference type="EMBL" id="JARAWJ010000005">
    <property type="protein sequence ID" value="MDX3037427.1"/>
    <property type="molecule type" value="Genomic_DNA"/>
</dbReference>
<protein>
    <submittedName>
        <fullName evidence="1">Uncharacterized protein</fullName>
    </submittedName>
</protein>
<evidence type="ECO:0000313" key="1">
    <source>
        <dbReference type="EMBL" id="MDX3037427.1"/>
    </source>
</evidence>
<dbReference type="Proteomes" id="UP001282474">
    <property type="component" value="Unassembled WGS sequence"/>
</dbReference>
<name>A0ABU4MKW0_9ACTN</name>
<reference evidence="1 2" key="1">
    <citation type="journal article" date="2023" name="Microb. Genom.">
        <title>Mesoterricola silvestris gen. nov., sp. nov., Mesoterricola sediminis sp. nov., Geothrix oryzae sp. nov., Geothrix edaphica sp. nov., Geothrix rubra sp. nov., and Geothrix limicola sp. nov., six novel members of Acidobacteriota isolated from soils.</title>
        <authorList>
            <person name="Weisberg A.J."/>
            <person name="Pearce E."/>
            <person name="Kramer C.G."/>
            <person name="Chang J.H."/>
            <person name="Clarke C.R."/>
        </authorList>
    </citation>
    <scope>NUCLEOTIDE SEQUENCE [LARGE SCALE GENOMIC DNA]</scope>
    <source>
        <strain evidence="1 2">NE20-4-1</strain>
    </source>
</reference>
<dbReference type="RefSeq" id="WP_193379495.1">
    <property type="nucleotide sequence ID" value="NZ_JABXWF010000001.1"/>
</dbReference>
<organism evidence="1 2">
    <name type="scientific">Streptomyces caniscabiei</name>
    <dbReference type="NCBI Taxonomy" id="2746961"/>
    <lineage>
        <taxon>Bacteria</taxon>
        <taxon>Bacillati</taxon>
        <taxon>Actinomycetota</taxon>
        <taxon>Actinomycetes</taxon>
        <taxon>Kitasatosporales</taxon>
        <taxon>Streptomycetaceae</taxon>
        <taxon>Streptomyces</taxon>
    </lineage>
</organism>
<sequence>MPQSNGYIRMPREHTAAACRAATAPATTAPATAVSAVVRLSGRAPTPAPVF</sequence>
<accession>A0ABU4MKW0</accession>
<proteinExistence type="predicted"/>
<comment type="caution">
    <text evidence="1">The sequence shown here is derived from an EMBL/GenBank/DDBJ whole genome shotgun (WGS) entry which is preliminary data.</text>
</comment>
<keyword evidence="2" id="KW-1185">Reference proteome</keyword>
<gene>
    <name evidence="1" type="ORF">PV383_09610</name>
</gene>